<dbReference type="PANTHER" id="PTHR10277:SF9">
    <property type="entry name" value="2-ISOPROPYLMALATE SYNTHASE 1, CHLOROPLASTIC-RELATED"/>
    <property type="match status" value="1"/>
</dbReference>
<protein>
    <submittedName>
        <fullName evidence="3">4-hydroxy-2-oxovalerate aldolase 4</fullName>
        <ecNumber evidence="3">4.1.3.39</ecNumber>
    </submittedName>
</protein>
<dbReference type="SUPFAM" id="SSF51569">
    <property type="entry name" value="Aldolase"/>
    <property type="match status" value="1"/>
</dbReference>
<reference evidence="3 4" key="1">
    <citation type="submission" date="2015-09" db="EMBL/GenBank/DDBJ databases">
        <authorList>
            <consortium name="Pathogen Informatics"/>
        </authorList>
    </citation>
    <scope>NUCLEOTIDE SEQUENCE [LARGE SCALE GENOMIC DNA]</scope>
    <source>
        <strain evidence="3 4">2789STDY5834928</strain>
    </source>
</reference>
<evidence type="ECO:0000313" key="3">
    <source>
        <dbReference type="EMBL" id="CUQ86909.1"/>
    </source>
</evidence>
<sequence>MKKIRILDCTLRDGGYVNNWKFGFENIKDTVKRLIQAGIDIIEVGYLSSKGDFSADESQYSSVDAIKRILPADRKNTLIAVMINCGDYDAELLPQYDGAGPDCIRVCFHKSQALQAVELCRKIKDKGYKVYFQPMVALSYSDAEYLGLIGMANKFRPDVFYIVDSHGSMKQKDVARFFYLIENNLDKEIAVGFHSHNNLQLSYSNAQYLAALHTDHNLIIDSSIMGMGRGAGNLNTELFVEYLNETADADYSTEPILCSIDNTIAPIYLTTSWGYSLSGYLSAKYRCHQNYARFLSNKNTLTYEGMNAIFSKIEPEKRDNYDREYIDKLYTAHMSAGGEKTPEADLSRLFEGRNVVIIAPGRTTSVESERQKVFDKVKATDAIVISVNHCPEWIKCDYVFVSNIRRYEKLSGVETDKLIITSNINAQAGYTVGYEPLLCSIEAVRDNVTLMLIALLIKSGANSVYLAGVDGYSFKERNFAYRDMETYEDEQVAKEQNNGISAAIAQLSQRIPVSFITKSLLEREENRS</sequence>
<dbReference type="STRING" id="39492.ERS852540_01391"/>
<dbReference type="EC" id="4.1.3.39" evidence="3"/>
<keyword evidence="1" id="KW-0464">Manganese</keyword>
<feature type="domain" description="Pyruvate carboxyltransferase" evidence="2">
    <location>
        <begin position="3"/>
        <end position="244"/>
    </location>
</feature>
<dbReference type="PANTHER" id="PTHR10277">
    <property type="entry name" value="HOMOCITRATE SYNTHASE-RELATED"/>
    <property type="match status" value="1"/>
</dbReference>
<dbReference type="InterPro" id="IPR050073">
    <property type="entry name" value="2-IPM_HCS-like"/>
</dbReference>
<evidence type="ECO:0000313" key="4">
    <source>
        <dbReference type="Proteomes" id="UP000095662"/>
    </source>
</evidence>
<evidence type="ECO:0000256" key="1">
    <source>
        <dbReference type="ARBA" id="ARBA00023211"/>
    </source>
</evidence>
<organism evidence="3 4">
    <name type="scientific">[Eubacterium] siraeum</name>
    <dbReference type="NCBI Taxonomy" id="39492"/>
    <lineage>
        <taxon>Bacteria</taxon>
        <taxon>Bacillati</taxon>
        <taxon>Bacillota</taxon>
        <taxon>Clostridia</taxon>
        <taxon>Eubacteriales</taxon>
        <taxon>Oscillospiraceae</taxon>
        <taxon>Oscillospiraceae incertae sedis</taxon>
    </lineage>
</organism>
<proteinExistence type="predicted"/>
<dbReference type="OrthoDB" id="9804858at2"/>
<dbReference type="InterPro" id="IPR013785">
    <property type="entry name" value="Aldolase_TIM"/>
</dbReference>
<dbReference type="CDD" id="cd07944">
    <property type="entry name" value="DRE_TIM_HOA_like"/>
    <property type="match status" value="1"/>
</dbReference>
<dbReference type="EMBL" id="CZBY01000010">
    <property type="protein sequence ID" value="CUQ86909.1"/>
    <property type="molecule type" value="Genomic_DNA"/>
</dbReference>
<dbReference type="InterPro" id="IPR000891">
    <property type="entry name" value="PYR_CT"/>
</dbReference>
<keyword evidence="3" id="KW-0456">Lyase</keyword>
<gene>
    <name evidence="3" type="primary">bphI</name>
    <name evidence="3" type="ORF">ERS852540_01391</name>
</gene>
<accession>A0A174ZPU4</accession>
<dbReference type="Pfam" id="PF00682">
    <property type="entry name" value="HMGL-like"/>
    <property type="match status" value="1"/>
</dbReference>
<dbReference type="Proteomes" id="UP000095662">
    <property type="component" value="Unassembled WGS sequence"/>
</dbReference>
<dbReference type="AlphaFoldDB" id="A0A174ZPU4"/>
<dbReference type="GO" id="GO:0009098">
    <property type="term" value="P:L-leucine biosynthetic process"/>
    <property type="evidence" value="ECO:0007669"/>
    <property type="project" value="TreeGrafter"/>
</dbReference>
<name>A0A174ZPU4_9FIRM</name>
<evidence type="ECO:0000259" key="2">
    <source>
        <dbReference type="Pfam" id="PF00682"/>
    </source>
</evidence>
<dbReference type="GO" id="GO:0008701">
    <property type="term" value="F:4-hydroxy-2-oxovalerate aldolase activity"/>
    <property type="evidence" value="ECO:0007669"/>
    <property type="project" value="UniProtKB-EC"/>
</dbReference>
<dbReference type="Gene3D" id="3.20.20.70">
    <property type="entry name" value="Aldolase class I"/>
    <property type="match status" value="1"/>
</dbReference>
<dbReference type="GO" id="GO:0003852">
    <property type="term" value="F:2-isopropylmalate synthase activity"/>
    <property type="evidence" value="ECO:0007669"/>
    <property type="project" value="TreeGrafter"/>
</dbReference>